<dbReference type="InterPro" id="IPR001680">
    <property type="entry name" value="WD40_rpt"/>
</dbReference>
<reference evidence="5 6" key="1">
    <citation type="submission" date="2024-03" db="EMBL/GenBank/DDBJ databases">
        <title>The Acrasis kona genome and developmental transcriptomes reveal deep origins of eukaryotic multicellular pathways.</title>
        <authorList>
            <person name="Sheikh S."/>
            <person name="Fu C.-J."/>
            <person name="Brown M.W."/>
            <person name="Baldauf S.L."/>
        </authorList>
    </citation>
    <scope>NUCLEOTIDE SEQUENCE [LARGE SCALE GENOMIC DNA]</scope>
    <source>
        <strain evidence="5 6">ATCC MYA-3509</strain>
    </source>
</reference>
<evidence type="ECO:0000313" key="6">
    <source>
        <dbReference type="Proteomes" id="UP001431209"/>
    </source>
</evidence>
<evidence type="ECO:0000256" key="3">
    <source>
        <dbReference type="ARBA" id="ARBA00025740"/>
    </source>
</evidence>
<dbReference type="PANTHER" id="PTHR11227">
    <property type="entry name" value="WD-REPEAT PROTEIN INTERACTING WITH PHOSPHOINOSIDES WIPI -RELATED"/>
    <property type="match status" value="1"/>
</dbReference>
<name>A0AAW2Z1C3_9EUKA</name>
<evidence type="ECO:0000256" key="2">
    <source>
        <dbReference type="ARBA" id="ARBA00022737"/>
    </source>
</evidence>
<dbReference type="InterPro" id="IPR048720">
    <property type="entry name" value="PROPPIN"/>
</dbReference>
<feature type="repeat" description="WD" evidence="4">
    <location>
        <begin position="200"/>
        <end position="228"/>
    </location>
</feature>
<comment type="similarity">
    <text evidence="3">Belongs to the WD repeat PROPPIN family.</text>
</comment>
<dbReference type="EMBL" id="JAOPGA020000927">
    <property type="protein sequence ID" value="KAL0483094.1"/>
    <property type="molecule type" value="Genomic_DNA"/>
</dbReference>
<dbReference type="InterPro" id="IPR036322">
    <property type="entry name" value="WD40_repeat_dom_sf"/>
</dbReference>
<sequence>MSKAPLSAQSTETRYKEKEKVLYAGFNQDMSCISLGTDQCFKIFQVQPFKLCFSYPGGMSCVQMLYTTSLLGLVGAGQQAQMSPRRLQLFNTSESKVICELNFVTNILNVLMSKKRLVVVLEKKIHLFDISNMKILSTIETEKNPKGLCTLASKIVKRKNEQGEEEEDEEPSYIAYPIGPESNQIMVCNAKNANRVDVAIKAHKAAISALQFNSDGSLLATASNKGTVIRIFSVPDFELLYTLRRGSYAASIYSISFNASSTMVCVSSDTGTIHIYKLEGRHKNKGNVGTLTDTVMNMWDSVRDFAHAKIKNVGPTKCGINANGDALTVVGYDGLVHRFSLDSANGGECKLEQTENLLEATATAAPNEEQ</sequence>
<organism evidence="5 6">
    <name type="scientific">Acrasis kona</name>
    <dbReference type="NCBI Taxonomy" id="1008807"/>
    <lineage>
        <taxon>Eukaryota</taxon>
        <taxon>Discoba</taxon>
        <taxon>Heterolobosea</taxon>
        <taxon>Tetramitia</taxon>
        <taxon>Eutetramitia</taxon>
        <taxon>Acrasidae</taxon>
        <taxon>Acrasis</taxon>
    </lineage>
</organism>
<dbReference type="Proteomes" id="UP001431209">
    <property type="component" value="Unassembled WGS sequence"/>
</dbReference>
<evidence type="ECO:0000256" key="1">
    <source>
        <dbReference type="ARBA" id="ARBA00022574"/>
    </source>
</evidence>
<dbReference type="SMART" id="SM00320">
    <property type="entry name" value="WD40"/>
    <property type="match status" value="2"/>
</dbReference>
<keyword evidence="2" id="KW-0677">Repeat</keyword>
<evidence type="ECO:0000313" key="5">
    <source>
        <dbReference type="EMBL" id="KAL0483094.1"/>
    </source>
</evidence>
<dbReference type="Pfam" id="PF21032">
    <property type="entry name" value="PROPPIN"/>
    <property type="match status" value="1"/>
</dbReference>
<accession>A0AAW2Z1C3</accession>
<gene>
    <name evidence="5" type="ORF">AKO1_014960</name>
</gene>
<evidence type="ECO:0000256" key="4">
    <source>
        <dbReference type="PROSITE-ProRule" id="PRU00221"/>
    </source>
</evidence>
<keyword evidence="6" id="KW-1185">Reference proteome</keyword>
<proteinExistence type="inferred from homology"/>
<protein>
    <submittedName>
        <fullName evidence="5">Autophagy-related protein ATG18</fullName>
    </submittedName>
</protein>
<dbReference type="AlphaFoldDB" id="A0AAW2Z1C3"/>
<dbReference type="SUPFAM" id="SSF50978">
    <property type="entry name" value="WD40 repeat-like"/>
    <property type="match status" value="1"/>
</dbReference>
<dbReference type="Gene3D" id="2.130.10.10">
    <property type="entry name" value="YVTN repeat-like/Quinoprotein amine dehydrogenase"/>
    <property type="match status" value="1"/>
</dbReference>
<dbReference type="PROSITE" id="PS50082">
    <property type="entry name" value="WD_REPEATS_2"/>
    <property type="match status" value="1"/>
</dbReference>
<dbReference type="GO" id="GO:0005737">
    <property type="term" value="C:cytoplasm"/>
    <property type="evidence" value="ECO:0007669"/>
    <property type="project" value="UniProtKB-ARBA"/>
</dbReference>
<keyword evidence="1 4" id="KW-0853">WD repeat</keyword>
<comment type="caution">
    <text evidence="5">The sequence shown here is derived from an EMBL/GenBank/DDBJ whole genome shotgun (WGS) entry which is preliminary data.</text>
</comment>
<dbReference type="InterPro" id="IPR015943">
    <property type="entry name" value="WD40/YVTN_repeat-like_dom_sf"/>
</dbReference>